<accession>A0A3B0XG47</accession>
<evidence type="ECO:0000313" key="1">
    <source>
        <dbReference type="EMBL" id="VAW63243.1"/>
    </source>
</evidence>
<organism evidence="1">
    <name type="scientific">hydrothermal vent metagenome</name>
    <dbReference type="NCBI Taxonomy" id="652676"/>
    <lineage>
        <taxon>unclassified sequences</taxon>
        <taxon>metagenomes</taxon>
        <taxon>ecological metagenomes</taxon>
    </lineage>
</organism>
<gene>
    <name evidence="1" type="ORF">MNBD_GAMMA09-501</name>
</gene>
<dbReference type="AlphaFoldDB" id="A0A3B0XG47"/>
<protein>
    <submittedName>
        <fullName evidence="1">Uncharacterized protein</fullName>
    </submittedName>
</protein>
<sequence length="298" mass="32795">MGKQDDSLTKVDGPDRVHYETGVLLNAEDFLAEQNYHRGRLARALAYINGSGTLAGLKIEYKEAVEADEELDRAAQAERILIHAGIAIDRPGRLIEVPRAICMRIGEWYEQQKNNDLREAWHATDEMWNGSAAGVVVDVFIRFVSCERGKTPVFSLGPFDSIDAVTAARLRDGYEAELVLRKETNPGEPVSPWPDFSSTPETERPEMLRNAIFSAWRGSTDANDLQGLNPLAEHASGQDTTSLFLARLIIPADESISSGSPNRREGEAVQVRNDLRSFIITANALAAMSGINITAEIS</sequence>
<reference evidence="1" key="1">
    <citation type="submission" date="2018-06" db="EMBL/GenBank/DDBJ databases">
        <authorList>
            <person name="Zhirakovskaya E."/>
        </authorList>
    </citation>
    <scope>NUCLEOTIDE SEQUENCE</scope>
</reference>
<name>A0A3B0XG47_9ZZZZ</name>
<dbReference type="EMBL" id="UOFI01000040">
    <property type="protein sequence ID" value="VAW63243.1"/>
    <property type="molecule type" value="Genomic_DNA"/>
</dbReference>
<proteinExistence type="predicted"/>